<evidence type="ECO:0000256" key="1">
    <source>
        <dbReference type="ARBA" id="ARBA00023015"/>
    </source>
</evidence>
<dbReference type="EMBL" id="JBHMAG010000012">
    <property type="protein sequence ID" value="MFB9752758.1"/>
    <property type="molecule type" value="Genomic_DNA"/>
</dbReference>
<dbReference type="Proteomes" id="UP001589619">
    <property type="component" value="Unassembled WGS sequence"/>
</dbReference>
<keyword evidence="1" id="KW-0805">Transcription regulation</keyword>
<dbReference type="PANTHER" id="PTHR43280:SF2">
    <property type="entry name" value="HTH-TYPE TRANSCRIPTIONAL REGULATOR EXSA"/>
    <property type="match status" value="1"/>
</dbReference>
<reference evidence="5 6" key="1">
    <citation type="submission" date="2024-09" db="EMBL/GenBank/DDBJ databases">
        <authorList>
            <person name="Sun Q."/>
            <person name="Mori K."/>
        </authorList>
    </citation>
    <scope>NUCLEOTIDE SEQUENCE [LARGE SCALE GENOMIC DNA]</scope>
    <source>
        <strain evidence="5 6">JCM 12520</strain>
    </source>
</reference>
<dbReference type="InterPro" id="IPR018062">
    <property type="entry name" value="HTH_AraC-typ_CS"/>
</dbReference>
<dbReference type="SUPFAM" id="SSF46689">
    <property type="entry name" value="Homeodomain-like"/>
    <property type="match status" value="1"/>
</dbReference>
<dbReference type="InterPro" id="IPR018060">
    <property type="entry name" value="HTH_AraC"/>
</dbReference>
<evidence type="ECO:0000259" key="4">
    <source>
        <dbReference type="PROSITE" id="PS01124"/>
    </source>
</evidence>
<gene>
    <name evidence="5" type="ORF">ACFFNY_14425</name>
</gene>
<keyword evidence="6" id="KW-1185">Reference proteome</keyword>
<accession>A0ABV5VWZ5</accession>
<comment type="caution">
    <text evidence="5">The sequence shown here is derived from an EMBL/GenBank/DDBJ whole genome shotgun (WGS) entry which is preliminary data.</text>
</comment>
<evidence type="ECO:0000256" key="2">
    <source>
        <dbReference type="ARBA" id="ARBA00023125"/>
    </source>
</evidence>
<dbReference type="PROSITE" id="PS01124">
    <property type="entry name" value="HTH_ARAC_FAMILY_2"/>
    <property type="match status" value="1"/>
</dbReference>
<dbReference type="PANTHER" id="PTHR43280">
    <property type="entry name" value="ARAC-FAMILY TRANSCRIPTIONAL REGULATOR"/>
    <property type="match status" value="1"/>
</dbReference>
<dbReference type="InterPro" id="IPR009057">
    <property type="entry name" value="Homeodomain-like_sf"/>
</dbReference>
<organism evidence="5 6">
    <name type="scientific">Paenibacillus hodogayensis</name>
    <dbReference type="NCBI Taxonomy" id="279208"/>
    <lineage>
        <taxon>Bacteria</taxon>
        <taxon>Bacillati</taxon>
        <taxon>Bacillota</taxon>
        <taxon>Bacilli</taxon>
        <taxon>Bacillales</taxon>
        <taxon>Paenibacillaceae</taxon>
        <taxon>Paenibacillus</taxon>
    </lineage>
</organism>
<dbReference type="Pfam" id="PF12833">
    <property type="entry name" value="HTH_18"/>
    <property type="match status" value="1"/>
</dbReference>
<dbReference type="InterPro" id="IPR037923">
    <property type="entry name" value="HTH-like"/>
</dbReference>
<dbReference type="Gene3D" id="1.10.10.60">
    <property type="entry name" value="Homeodomain-like"/>
    <property type="match status" value="1"/>
</dbReference>
<proteinExistence type="predicted"/>
<evidence type="ECO:0000313" key="6">
    <source>
        <dbReference type="Proteomes" id="UP001589619"/>
    </source>
</evidence>
<feature type="domain" description="HTH araC/xylS-type" evidence="4">
    <location>
        <begin position="162"/>
        <end position="260"/>
    </location>
</feature>
<evidence type="ECO:0000313" key="5">
    <source>
        <dbReference type="EMBL" id="MFB9752758.1"/>
    </source>
</evidence>
<dbReference type="SUPFAM" id="SSF51215">
    <property type="entry name" value="Regulatory protein AraC"/>
    <property type="match status" value="1"/>
</dbReference>
<evidence type="ECO:0000256" key="3">
    <source>
        <dbReference type="ARBA" id="ARBA00023163"/>
    </source>
</evidence>
<dbReference type="InterPro" id="IPR003313">
    <property type="entry name" value="AraC-bd"/>
</dbReference>
<protein>
    <submittedName>
        <fullName evidence="5">AraC family transcriptional regulator</fullName>
    </submittedName>
</protein>
<dbReference type="PRINTS" id="PR00032">
    <property type="entry name" value="HTHARAC"/>
</dbReference>
<keyword evidence="2" id="KW-0238">DNA-binding</keyword>
<name>A0ABV5VWZ5_9BACL</name>
<dbReference type="RefSeq" id="WP_344903349.1">
    <property type="nucleotide sequence ID" value="NZ_BAAAYO010000001.1"/>
</dbReference>
<sequence>MEIISVGHSIHTKPFYTDKRGGLGHYIVRLQTDGACRVVVNGVTHRLGPGDLLLCRPGDSYELTIGENAGPSFRSIDYFLLISAEQSWFAEWWERYRYIGQCQLGLDDDLIAMWKLIRYEKRRLKKMDPVILECLVHAFFLHLGRLISEGKRSTAYERSVASGIKYFIDKRAPDKLMLKEICAHAGLSVSRASQLFKSAFNQSIMDYVIETRLTMAKEYILVGGTTLEEVAYRSGFSSYIHFSRTFRSRYGVSPSDFKKTALSIEERANEPKPLQ</sequence>
<dbReference type="InterPro" id="IPR020449">
    <property type="entry name" value="Tscrpt_reg_AraC-type_HTH"/>
</dbReference>
<dbReference type="PROSITE" id="PS00041">
    <property type="entry name" value="HTH_ARAC_FAMILY_1"/>
    <property type="match status" value="1"/>
</dbReference>
<dbReference type="SMART" id="SM00342">
    <property type="entry name" value="HTH_ARAC"/>
    <property type="match status" value="1"/>
</dbReference>
<keyword evidence="3" id="KW-0804">Transcription</keyword>
<dbReference type="Pfam" id="PF02311">
    <property type="entry name" value="AraC_binding"/>
    <property type="match status" value="1"/>
</dbReference>